<keyword evidence="2" id="KW-1185">Reference proteome</keyword>
<evidence type="ECO:0000313" key="2">
    <source>
        <dbReference type="Proteomes" id="UP000272942"/>
    </source>
</evidence>
<dbReference type="EMBL" id="UZAN01048014">
    <property type="protein sequence ID" value="VDP86012.1"/>
    <property type="molecule type" value="Genomic_DNA"/>
</dbReference>
<evidence type="ECO:0000313" key="1">
    <source>
        <dbReference type="EMBL" id="VDP86012.1"/>
    </source>
</evidence>
<dbReference type="WBParaSite" id="ECPE_0000984701-mRNA-1">
    <property type="protein sequence ID" value="ECPE_0000984701-mRNA-1"/>
    <property type="gene ID" value="ECPE_0000984701"/>
</dbReference>
<organism evidence="3">
    <name type="scientific">Echinostoma caproni</name>
    <dbReference type="NCBI Taxonomy" id="27848"/>
    <lineage>
        <taxon>Eukaryota</taxon>
        <taxon>Metazoa</taxon>
        <taxon>Spiralia</taxon>
        <taxon>Lophotrochozoa</taxon>
        <taxon>Platyhelminthes</taxon>
        <taxon>Trematoda</taxon>
        <taxon>Digenea</taxon>
        <taxon>Plagiorchiida</taxon>
        <taxon>Echinostomata</taxon>
        <taxon>Echinostomatoidea</taxon>
        <taxon>Echinostomatidae</taxon>
        <taxon>Echinostoma</taxon>
    </lineage>
</organism>
<sequence>MWASTHHGSKLTSAIVQGIGWEGAALQLVADHVPKTALDILFTENIQAAGNATNKEYLEELEQTLKSFTIPENAKQTIQQTVVPALMRRGKANMLSNREDEALETLEMDKHIVSR</sequence>
<reference evidence="1 2" key="2">
    <citation type="submission" date="2018-11" db="EMBL/GenBank/DDBJ databases">
        <authorList>
            <consortium name="Pathogen Informatics"/>
        </authorList>
    </citation>
    <scope>NUCLEOTIDE SEQUENCE [LARGE SCALE GENOMIC DNA]</scope>
    <source>
        <strain evidence="1 2">Egypt</strain>
    </source>
</reference>
<dbReference type="Proteomes" id="UP000272942">
    <property type="component" value="Unassembled WGS sequence"/>
</dbReference>
<dbReference type="AlphaFoldDB" id="A0A183AS81"/>
<name>A0A183AS81_9TREM</name>
<evidence type="ECO:0000313" key="3">
    <source>
        <dbReference type="WBParaSite" id="ECPE_0000984701-mRNA-1"/>
    </source>
</evidence>
<dbReference type="OrthoDB" id="6223504at2759"/>
<protein>
    <submittedName>
        <fullName evidence="3">ADSL_C domain-containing protein</fullName>
    </submittedName>
</protein>
<gene>
    <name evidence="1" type="ORF">ECPE_LOCUS9816</name>
</gene>
<accession>A0A183AS81</accession>
<reference evidence="3" key="1">
    <citation type="submission" date="2016-06" db="UniProtKB">
        <authorList>
            <consortium name="WormBaseParasite"/>
        </authorList>
    </citation>
    <scope>IDENTIFICATION</scope>
</reference>
<proteinExistence type="predicted"/>